<gene>
    <name evidence="1" type="ORF">ISN44_As08g033160</name>
</gene>
<evidence type="ECO:0000313" key="1">
    <source>
        <dbReference type="EMBL" id="KAG7583804.1"/>
    </source>
</evidence>
<evidence type="ECO:0000313" key="2">
    <source>
        <dbReference type="Proteomes" id="UP000694251"/>
    </source>
</evidence>
<proteinExistence type="predicted"/>
<reference evidence="1 2" key="1">
    <citation type="submission" date="2020-12" db="EMBL/GenBank/DDBJ databases">
        <title>Concerted genomic and epigenomic changes stabilize Arabidopsis allopolyploids.</title>
        <authorList>
            <person name="Chen Z."/>
        </authorList>
    </citation>
    <scope>NUCLEOTIDE SEQUENCE [LARGE SCALE GENOMIC DNA]</scope>
    <source>
        <strain evidence="1">As9502</strain>
        <tissue evidence="1">Leaf</tissue>
    </source>
</reference>
<dbReference type="EMBL" id="JAEFBJ010000008">
    <property type="protein sequence ID" value="KAG7583805.1"/>
    <property type="molecule type" value="Genomic_DNA"/>
</dbReference>
<name>A0A8T2BF64_ARASU</name>
<dbReference type="AlphaFoldDB" id="A0A8T2BF64"/>
<dbReference type="EMBL" id="JAEFBJ010000008">
    <property type="protein sequence ID" value="KAG7583804.1"/>
    <property type="molecule type" value="Genomic_DNA"/>
</dbReference>
<sequence length="113" mass="12835">MTCRVVVCQRNEQKNKKQNPVFLFLLSVDSLSRLSLSVSLFFDSSDSEISPTRLIRLRSLALSSSSSFRFVHRPLSSISPRRLPNFRAFSGTAMTDTKDAGMDAVQRRLMFED</sequence>
<accession>A0A8T2BF64</accession>
<dbReference type="Proteomes" id="UP000694251">
    <property type="component" value="Chromosome 8"/>
</dbReference>
<organism evidence="1 2">
    <name type="scientific">Arabidopsis suecica</name>
    <name type="common">Swedish thale-cress</name>
    <name type="synonym">Cardaminopsis suecica</name>
    <dbReference type="NCBI Taxonomy" id="45249"/>
    <lineage>
        <taxon>Eukaryota</taxon>
        <taxon>Viridiplantae</taxon>
        <taxon>Streptophyta</taxon>
        <taxon>Embryophyta</taxon>
        <taxon>Tracheophyta</taxon>
        <taxon>Spermatophyta</taxon>
        <taxon>Magnoliopsida</taxon>
        <taxon>eudicotyledons</taxon>
        <taxon>Gunneridae</taxon>
        <taxon>Pentapetalae</taxon>
        <taxon>rosids</taxon>
        <taxon>malvids</taxon>
        <taxon>Brassicales</taxon>
        <taxon>Brassicaceae</taxon>
        <taxon>Camelineae</taxon>
        <taxon>Arabidopsis</taxon>
    </lineage>
</organism>
<comment type="caution">
    <text evidence="1">The sequence shown here is derived from an EMBL/GenBank/DDBJ whole genome shotgun (WGS) entry which is preliminary data.</text>
</comment>
<dbReference type="OrthoDB" id="1745504at2759"/>
<protein>
    <submittedName>
        <fullName evidence="1">Uncharacterized protein</fullName>
    </submittedName>
</protein>
<keyword evidence="2" id="KW-1185">Reference proteome</keyword>